<dbReference type="PROSITE" id="PS51257">
    <property type="entry name" value="PROKAR_LIPOPROTEIN"/>
    <property type="match status" value="1"/>
</dbReference>
<evidence type="ECO:0000313" key="6">
    <source>
        <dbReference type="EMBL" id="MBB3059256.1"/>
    </source>
</evidence>
<reference evidence="6 7" key="1">
    <citation type="submission" date="2020-08" db="EMBL/GenBank/DDBJ databases">
        <title>Genomic Encyclopedia of Type Strains, Phase III (KMG-III): the genomes of soil and plant-associated and newly described type strains.</title>
        <authorList>
            <person name="Whitman W."/>
        </authorList>
    </citation>
    <scope>NUCLEOTIDE SEQUENCE [LARGE SCALE GENOMIC DNA]</scope>
    <source>
        <strain evidence="6 7">CECT 8799</strain>
    </source>
</reference>
<dbReference type="InterPro" id="IPR013783">
    <property type="entry name" value="Ig-like_fold"/>
</dbReference>
<dbReference type="Gene3D" id="2.60.40.10">
    <property type="entry name" value="Immunoglobulins"/>
    <property type="match status" value="1"/>
</dbReference>
<dbReference type="SUPFAM" id="SSF50969">
    <property type="entry name" value="YVTN repeat-like/Quinoprotein amine dehydrogenase"/>
    <property type="match status" value="1"/>
</dbReference>
<evidence type="ECO:0000313" key="7">
    <source>
        <dbReference type="Proteomes" id="UP000535937"/>
    </source>
</evidence>
<feature type="chain" id="PRO_5031368654" description="FG-GAP repeat-containing protein" evidence="5">
    <location>
        <begin position="22"/>
        <end position="640"/>
    </location>
</feature>
<dbReference type="AlphaFoldDB" id="A0A7W4W908"/>
<dbReference type="EMBL" id="JACHWZ010000001">
    <property type="protein sequence ID" value="MBB3059256.1"/>
    <property type="molecule type" value="Genomic_DNA"/>
</dbReference>
<comment type="caution">
    <text evidence="6">The sequence shown here is derived from an EMBL/GenBank/DDBJ whole genome shotgun (WGS) entry which is preliminary data.</text>
</comment>
<dbReference type="RefSeq" id="WP_183455547.1">
    <property type="nucleotide sequence ID" value="NZ_JACHWZ010000001.1"/>
</dbReference>
<evidence type="ECO:0000256" key="4">
    <source>
        <dbReference type="SAM" id="MobiDB-lite"/>
    </source>
</evidence>
<evidence type="ECO:0000256" key="5">
    <source>
        <dbReference type="SAM" id="SignalP"/>
    </source>
</evidence>
<name>A0A7W4W908_9GAMM</name>
<evidence type="ECO:0000256" key="2">
    <source>
        <dbReference type="ARBA" id="ARBA00022737"/>
    </source>
</evidence>
<dbReference type="InterPro" id="IPR013519">
    <property type="entry name" value="Int_alpha_beta-p"/>
</dbReference>
<feature type="compositionally biased region" description="Acidic residues" evidence="4">
    <location>
        <begin position="36"/>
        <end position="78"/>
    </location>
</feature>
<gene>
    <name evidence="6" type="ORF">FHS09_000057</name>
</gene>
<dbReference type="PROSITE" id="PS51470">
    <property type="entry name" value="FG_GAP"/>
    <property type="match status" value="1"/>
</dbReference>
<dbReference type="InterPro" id="IPR011043">
    <property type="entry name" value="Gal_Oxase/kelch_b-propeller"/>
</dbReference>
<dbReference type="Proteomes" id="UP000535937">
    <property type="component" value="Unassembled WGS sequence"/>
</dbReference>
<evidence type="ECO:0000256" key="1">
    <source>
        <dbReference type="ARBA" id="ARBA00022729"/>
    </source>
</evidence>
<dbReference type="PANTHER" id="PTHR36220">
    <property type="entry name" value="UNNAMED PRODUCT"/>
    <property type="match status" value="1"/>
</dbReference>
<dbReference type="InterPro" id="IPR013517">
    <property type="entry name" value="FG-GAP"/>
</dbReference>
<dbReference type="InterPro" id="IPR011044">
    <property type="entry name" value="Quino_amine_DH_bsu"/>
</dbReference>
<feature type="signal peptide" evidence="5">
    <location>
        <begin position="1"/>
        <end position="21"/>
    </location>
</feature>
<keyword evidence="2" id="KW-0677">Repeat</keyword>
<keyword evidence="7" id="KW-1185">Reference proteome</keyword>
<dbReference type="Pfam" id="PF14312">
    <property type="entry name" value="FG-GAP_2"/>
    <property type="match status" value="5"/>
</dbReference>
<organism evidence="6 7">
    <name type="scientific">Microbulbifer rhizosphaerae</name>
    <dbReference type="NCBI Taxonomy" id="1562603"/>
    <lineage>
        <taxon>Bacteria</taxon>
        <taxon>Pseudomonadati</taxon>
        <taxon>Pseudomonadota</taxon>
        <taxon>Gammaproteobacteria</taxon>
        <taxon>Cellvibrionales</taxon>
        <taxon>Microbulbiferaceae</taxon>
        <taxon>Microbulbifer</taxon>
    </lineage>
</organism>
<dbReference type="SUPFAM" id="SSF50965">
    <property type="entry name" value="Galactose oxidase, central domain"/>
    <property type="match status" value="1"/>
</dbReference>
<dbReference type="PANTHER" id="PTHR36220:SF1">
    <property type="entry name" value="GAMMA TUBULIN COMPLEX COMPONENT C-TERMINAL DOMAIN-CONTAINING PROTEIN"/>
    <property type="match status" value="1"/>
</dbReference>
<keyword evidence="1 5" id="KW-0732">Signal</keyword>
<keyword evidence="3" id="KW-0325">Glycoprotein</keyword>
<dbReference type="InterPro" id="IPR028994">
    <property type="entry name" value="Integrin_alpha_N"/>
</dbReference>
<evidence type="ECO:0008006" key="8">
    <source>
        <dbReference type="Google" id="ProtNLM"/>
    </source>
</evidence>
<proteinExistence type="predicted"/>
<protein>
    <recommendedName>
        <fullName evidence="8">FG-GAP repeat-containing protein</fullName>
    </recommendedName>
</protein>
<feature type="region of interest" description="Disordered" evidence="4">
    <location>
        <begin position="30"/>
        <end position="92"/>
    </location>
</feature>
<dbReference type="Gene3D" id="2.130.10.130">
    <property type="entry name" value="Integrin alpha, N-terminal"/>
    <property type="match status" value="2"/>
</dbReference>
<sequence length="640" mass="65180">MIWIKRICLLALCLMFLSACGGGGSGDGDVGGGDVGGEDVGGEDDGGEDDGGEDDGGEDDGGEDDEGEDDGGEDDGGEDPVTAAPPAPAATLTPTATKTFAFSWSDVSEETEYRLLENPDGDSGYSEVAVIPADSTEYNLMVSLPQRVNASYILQACNSLGCTDSDELFVTGSLAEAVGYFKASNTEADDLFGFQVALSADGRVMAVAAAQENSGATGSNGDQADNSVEYSGAVYVFTQNNGVWTQQAYLKASNPGHWDFFGVSLSLSADGGVLAVGARGESSNAFNSGAVYVFTQSAGVWSQQAHIKASNTQQSDEFGDSLALSADGSTLAVGAYAEDSSATGIDGNQADNSASASGAVYVFTQSGDTWSQQAYIKASNTEESDYFGHRVALSSNGNVLAVSANNEDSAATGIDGNQADNSATNSGAAYVFSRNDGTWSQQAYIKASNPEENDWFGSSLALSSDGHVLAVGATGEDSAATGIDGNQADNAVDFAGAVYVFTQSGDTWSQHAYIKASNAAEFDRFGASLALSADSRVLAVGTEAEDSSATGINGDEADDSADSSGAVYLFSQNAGTWSQQAYVKAPNTEGGDLFGSSGIALSSDGSVLAVGAWDESSTATGINGDQADNSAEGSGAVYLY</sequence>
<dbReference type="SMART" id="SM00191">
    <property type="entry name" value="Int_alpha"/>
    <property type="match status" value="6"/>
</dbReference>
<evidence type="ECO:0000256" key="3">
    <source>
        <dbReference type="ARBA" id="ARBA00023180"/>
    </source>
</evidence>
<accession>A0A7W4W908</accession>